<sequence length="50" mass="5760">MGKEKKREGMYDGKPVSQKHETGFVQAWLGGGWNLHGLRQAPPLAWRFYD</sequence>
<evidence type="ECO:0000313" key="1">
    <source>
        <dbReference type="EMBL" id="GED27379.1"/>
    </source>
</evidence>
<accession>A0ABQ0SU26</accession>
<evidence type="ECO:0000313" key="2">
    <source>
        <dbReference type="Proteomes" id="UP000317180"/>
    </source>
</evidence>
<comment type="caution">
    <text evidence="1">The sequence shown here is derived from an EMBL/GenBank/DDBJ whole genome shotgun (WGS) entry which is preliminary data.</text>
</comment>
<dbReference type="Proteomes" id="UP000317180">
    <property type="component" value="Unassembled WGS sequence"/>
</dbReference>
<gene>
    <name evidence="1" type="ORF">BAG01nite_34810</name>
</gene>
<keyword evidence="2" id="KW-1185">Reference proteome</keyword>
<dbReference type="EMBL" id="BJOD01000040">
    <property type="protein sequence ID" value="GED27379.1"/>
    <property type="molecule type" value="Genomic_DNA"/>
</dbReference>
<reference evidence="1 2" key="1">
    <citation type="submission" date="2019-06" db="EMBL/GenBank/DDBJ databases">
        <title>Whole genome shotgun sequence of Brevibacillus agri NBRC 15538.</title>
        <authorList>
            <person name="Hosoyama A."/>
            <person name="Uohara A."/>
            <person name="Ohji S."/>
            <person name="Ichikawa N."/>
        </authorList>
    </citation>
    <scope>NUCLEOTIDE SEQUENCE [LARGE SCALE GENOMIC DNA]</scope>
    <source>
        <strain evidence="1 2">NBRC 15538</strain>
    </source>
</reference>
<name>A0ABQ0SU26_9BACL</name>
<proteinExistence type="predicted"/>
<organism evidence="1 2">
    <name type="scientific">Brevibacillus agri</name>
    <dbReference type="NCBI Taxonomy" id="51101"/>
    <lineage>
        <taxon>Bacteria</taxon>
        <taxon>Bacillati</taxon>
        <taxon>Bacillota</taxon>
        <taxon>Bacilli</taxon>
        <taxon>Bacillales</taxon>
        <taxon>Paenibacillaceae</taxon>
        <taxon>Brevibacillus</taxon>
    </lineage>
</organism>
<protein>
    <submittedName>
        <fullName evidence="1">Uncharacterized protein</fullName>
    </submittedName>
</protein>